<evidence type="ECO:0000256" key="3">
    <source>
        <dbReference type="ARBA" id="ARBA00022679"/>
    </source>
</evidence>
<evidence type="ECO:0000256" key="1">
    <source>
        <dbReference type="ARBA" id="ARBA00022428"/>
    </source>
</evidence>
<dbReference type="InterPro" id="IPR029063">
    <property type="entry name" value="SAM-dependent_MTases_sf"/>
</dbReference>
<keyword evidence="3 5" id="KW-0808">Transferase</keyword>
<dbReference type="PROSITE" id="PS01183">
    <property type="entry name" value="UBIE_1"/>
    <property type="match status" value="1"/>
</dbReference>
<evidence type="ECO:0000256" key="4">
    <source>
        <dbReference type="ARBA" id="ARBA00022691"/>
    </source>
</evidence>
<comment type="catalytic activity">
    <reaction evidence="5">
        <text>a 2-demethylmenaquinol + S-adenosyl-L-methionine = a menaquinol + S-adenosyl-L-homocysteine + H(+)</text>
        <dbReference type="Rhea" id="RHEA:42640"/>
        <dbReference type="Rhea" id="RHEA-COMP:9539"/>
        <dbReference type="Rhea" id="RHEA-COMP:9563"/>
        <dbReference type="ChEBI" id="CHEBI:15378"/>
        <dbReference type="ChEBI" id="CHEBI:18151"/>
        <dbReference type="ChEBI" id="CHEBI:55437"/>
        <dbReference type="ChEBI" id="CHEBI:57856"/>
        <dbReference type="ChEBI" id="CHEBI:59789"/>
        <dbReference type="EC" id="2.1.1.163"/>
    </reaction>
</comment>
<protein>
    <recommendedName>
        <fullName evidence="5">Demethylmenaquinone methyltransferase</fullName>
        <ecNumber evidence="5">2.1.1.163</ecNumber>
    </recommendedName>
</protein>
<name>A0A846QU95_9BACT</name>
<evidence type="ECO:0000313" key="7">
    <source>
        <dbReference type="EMBL" id="NJB68219.1"/>
    </source>
</evidence>
<sequence length="419" mass="44751">MQNIDHARHAGRVAGMFGRIADWYDFLNHFLSLGLDIYWRYRLVRMLRPGPTRRVLDLAAGTLDVSLEILRQHPGTQVLSMDFAKPMLLKGRRKLKPGTHANILPVLADGRNIPLPGHSVDNVTIAFGIRNIRPREDAYAEMLRVLVPGGRMCILEFGSGRNRIWKGLYNFYLNKLLPLIGRVFSGDEKAYAYLADTICAFPTAPELADEIRAAGFEQVYHVPLMSGIVNIHVARKAAAAEAPAPAPAARVTDADGRSALEFNAQAVAVALAGLDMAARAHEATATEDAPEAAQPTETTAPAAPAKAEVPKAEPVAEPVAPKAEAPADKAPASEPVVETPVTTEEPKSKMPEAAKTEPAKAAPAQAAPKKASKKTTTTKGTKAAAKAANETNSAAAKKPAAKTKKKKATTKKAAPAKKK</sequence>
<dbReference type="InterPro" id="IPR004033">
    <property type="entry name" value="UbiE/COQ5_MeTrFase"/>
</dbReference>
<dbReference type="GO" id="GO:0043770">
    <property type="term" value="F:demethylmenaquinone methyltransferase activity"/>
    <property type="evidence" value="ECO:0007669"/>
    <property type="project" value="UniProtKB-UniRule"/>
</dbReference>
<dbReference type="AlphaFoldDB" id="A0A846QU95"/>
<evidence type="ECO:0000256" key="5">
    <source>
        <dbReference type="HAMAP-Rule" id="MF_01813"/>
    </source>
</evidence>
<dbReference type="CDD" id="cd02440">
    <property type="entry name" value="AdoMet_MTases"/>
    <property type="match status" value="1"/>
</dbReference>
<keyword evidence="2 5" id="KW-0489">Methyltransferase</keyword>
<feature type="compositionally biased region" description="Basic residues" evidence="6">
    <location>
        <begin position="399"/>
        <end position="419"/>
    </location>
</feature>
<dbReference type="InterPro" id="IPR023576">
    <property type="entry name" value="UbiE/COQ5_MeTrFase_CS"/>
</dbReference>
<dbReference type="Pfam" id="PF01209">
    <property type="entry name" value="Ubie_methyltran"/>
    <property type="match status" value="1"/>
</dbReference>
<proteinExistence type="inferred from homology"/>
<dbReference type="HAMAP" id="MF_01813">
    <property type="entry name" value="MenG_UbiE_methyltr"/>
    <property type="match status" value="1"/>
</dbReference>
<reference evidence="7 8" key="1">
    <citation type="submission" date="2020-03" db="EMBL/GenBank/DDBJ databases">
        <title>Genomic Encyclopedia of Type Strains, Phase IV (KMG-IV): sequencing the most valuable type-strain genomes for metagenomic binning, comparative biology and taxonomic classification.</title>
        <authorList>
            <person name="Goeker M."/>
        </authorList>
    </citation>
    <scope>NUCLEOTIDE SEQUENCE [LARGE SCALE GENOMIC DNA]</scope>
    <source>
        <strain evidence="7 8">DSM 24233</strain>
    </source>
</reference>
<keyword evidence="1 5" id="KW-0474">Menaquinone biosynthesis</keyword>
<comment type="caution">
    <text evidence="5">Lacks conserved residue(s) required for the propagation of feature annotation.</text>
</comment>
<dbReference type="UniPathway" id="UPA00232"/>
<feature type="compositionally biased region" description="Low complexity" evidence="6">
    <location>
        <begin position="291"/>
        <end position="343"/>
    </location>
</feature>
<feature type="binding site" evidence="5">
    <location>
        <position position="82"/>
    </location>
    <ligand>
        <name>S-adenosyl-L-methionine</name>
        <dbReference type="ChEBI" id="CHEBI:59789"/>
    </ligand>
</feature>
<evidence type="ECO:0000256" key="2">
    <source>
        <dbReference type="ARBA" id="ARBA00022603"/>
    </source>
</evidence>
<comment type="caution">
    <text evidence="7">The sequence shown here is derived from an EMBL/GenBank/DDBJ whole genome shotgun (WGS) entry which is preliminary data.</text>
</comment>
<dbReference type="RefSeq" id="WP_342448609.1">
    <property type="nucleotide sequence ID" value="NZ_JAATJA010000002.1"/>
</dbReference>
<keyword evidence="4 5" id="KW-0949">S-adenosyl-L-methionine</keyword>
<keyword evidence="8" id="KW-1185">Reference proteome</keyword>
<evidence type="ECO:0000256" key="6">
    <source>
        <dbReference type="SAM" id="MobiDB-lite"/>
    </source>
</evidence>
<dbReference type="PANTHER" id="PTHR43591">
    <property type="entry name" value="METHYLTRANSFERASE"/>
    <property type="match status" value="1"/>
</dbReference>
<dbReference type="GO" id="GO:0032259">
    <property type="term" value="P:methylation"/>
    <property type="evidence" value="ECO:0007669"/>
    <property type="project" value="UniProtKB-KW"/>
</dbReference>
<dbReference type="Gene3D" id="3.40.50.150">
    <property type="entry name" value="Vaccinia Virus protein VP39"/>
    <property type="match status" value="1"/>
</dbReference>
<dbReference type="Proteomes" id="UP000580856">
    <property type="component" value="Unassembled WGS sequence"/>
</dbReference>
<dbReference type="PANTHER" id="PTHR43591:SF24">
    <property type="entry name" value="2-METHOXY-6-POLYPRENYL-1,4-BENZOQUINOL METHYLASE, MITOCHONDRIAL"/>
    <property type="match status" value="1"/>
</dbReference>
<dbReference type="NCBIfam" id="TIGR01934">
    <property type="entry name" value="MenG_MenH_UbiE"/>
    <property type="match status" value="1"/>
</dbReference>
<feature type="compositionally biased region" description="Low complexity" evidence="6">
    <location>
        <begin position="359"/>
        <end position="398"/>
    </location>
</feature>
<feature type="binding site" evidence="5">
    <location>
        <begin position="109"/>
        <end position="110"/>
    </location>
    <ligand>
        <name>S-adenosyl-L-methionine</name>
        <dbReference type="ChEBI" id="CHEBI:59789"/>
    </ligand>
</feature>
<dbReference type="PROSITE" id="PS51608">
    <property type="entry name" value="SAM_MT_UBIE"/>
    <property type="match status" value="1"/>
</dbReference>
<evidence type="ECO:0000313" key="8">
    <source>
        <dbReference type="Proteomes" id="UP000580856"/>
    </source>
</evidence>
<dbReference type="UniPathway" id="UPA00079">
    <property type="reaction ID" value="UER00169"/>
</dbReference>
<feature type="region of interest" description="Disordered" evidence="6">
    <location>
        <begin position="281"/>
        <end position="419"/>
    </location>
</feature>
<dbReference type="GO" id="GO:0006744">
    <property type="term" value="P:ubiquinone biosynthetic process"/>
    <property type="evidence" value="ECO:0007669"/>
    <property type="project" value="UniProtKB-UniPathway"/>
</dbReference>
<organism evidence="7 8">
    <name type="scientific">Desulfobaculum xiamenense</name>
    <dbReference type="NCBI Taxonomy" id="995050"/>
    <lineage>
        <taxon>Bacteria</taxon>
        <taxon>Pseudomonadati</taxon>
        <taxon>Thermodesulfobacteriota</taxon>
        <taxon>Desulfovibrionia</taxon>
        <taxon>Desulfovibrionales</taxon>
        <taxon>Desulfovibrionaceae</taxon>
        <taxon>Desulfobaculum</taxon>
    </lineage>
</organism>
<dbReference type="EC" id="2.1.1.163" evidence="5"/>
<feature type="binding site" evidence="5">
    <location>
        <position position="62"/>
    </location>
    <ligand>
        <name>S-adenosyl-L-methionine</name>
        <dbReference type="ChEBI" id="CHEBI:59789"/>
    </ligand>
</feature>
<dbReference type="SUPFAM" id="SSF53335">
    <property type="entry name" value="S-adenosyl-L-methionine-dependent methyltransferases"/>
    <property type="match status" value="1"/>
</dbReference>
<dbReference type="EMBL" id="JAATJA010000002">
    <property type="protein sequence ID" value="NJB68219.1"/>
    <property type="molecule type" value="Genomic_DNA"/>
</dbReference>
<dbReference type="GO" id="GO:0009234">
    <property type="term" value="P:menaquinone biosynthetic process"/>
    <property type="evidence" value="ECO:0007669"/>
    <property type="project" value="UniProtKB-UniRule"/>
</dbReference>
<gene>
    <name evidence="5" type="primary">menG</name>
    <name evidence="7" type="ORF">GGQ74_001892</name>
</gene>
<comment type="pathway">
    <text evidence="5">Quinol/quinone metabolism; menaquinone biosynthesis; menaquinol from 1,4-dihydroxy-2-naphthoate: step 2/2.</text>
</comment>
<comment type="function">
    <text evidence="5">Methyltransferase required for the conversion of demethylmenaquinol (DMKH2) to menaquinol (MKH2).</text>
</comment>
<feature type="compositionally biased region" description="Basic and acidic residues" evidence="6">
    <location>
        <begin position="344"/>
        <end position="358"/>
    </location>
</feature>
<accession>A0A846QU95</accession>
<comment type="similarity">
    <text evidence="5">Belongs to the class I-like SAM-binding methyltransferase superfamily. MenG/UbiE family.</text>
</comment>